<feature type="transmembrane region" description="Helical" evidence="16">
    <location>
        <begin position="169"/>
        <end position="193"/>
    </location>
</feature>
<keyword evidence="10 16" id="KW-0472">Membrane</keyword>
<dbReference type="SUPFAM" id="SSF52025">
    <property type="entry name" value="PA domain"/>
    <property type="match status" value="1"/>
</dbReference>
<dbReference type="InterPro" id="IPR013083">
    <property type="entry name" value="Znf_RING/FYVE/PHD"/>
</dbReference>
<proteinExistence type="predicted"/>
<feature type="domain" description="Rhodanese" evidence="18">
    <location>
        <begin position="377"/>
        <end position="479"/>
    </location>
</feature>
<evidence type="ECO:0000259" key="17">
    <source>
        <dbReference type="PROSITE" id="PS50089"/>
    </source>
</evidence>
<dbReference type="PROSITE" id="PS50089">
    <property type="entry name" value="ZF_RING_2"/>
    <property type="match status" value="1"/>
</dbReference>
<dbReference type="Proteomes" id="UP000189703">
    <property type="component" value="Unplaced"/>
</dbReference>
<keyword evidence="11" id="KW-1015">Disulfide bond</keyword>
<dbReference type="RefSeq" id="XP_019051974.1">
    <property type="nucleotide sequence ID" value="XM_019196429.1"/>
</dbReference>
<evidence type="ECO:0000256" key="16">
    <source>
        <dbReference type="SAM" id="Phobius"/>
    </source>
</evidence>
<keyword evidence="5" id="KW-0732">Signal</keyword>
<dbReference type="InterPro" id="IPR001763">
    <property type="entry name" value="Rhodanese-like_dom"/>
</dbReference>
<evidence type="ECO:0000256" key="14">
    <source>
        <dbReference type="ARBA" id="ARBA00060484"/>
    </source>
</evidence>
<dbReference type="InterPro" id="IPR044744">
    <property type="entry name" value="ZNRF4/RNF13/RNF167_PA"/>
</dbReference>
<evidence type="ECO:0000256" key="8">
    <source>
        <dbReference type="ARBA" id="ARBA00022927"/>
    </source>
</evidence>
<dbReference type="CDD" id="cd00158">
    <property type="entry name" value="RHOD"/>
    <property type="match status" value="1"/>
</dbReference>
<evidence type="ECO:0000313" key="19">
    <source>
        <dbReference type="Proteomes" id="UP000189703"/>
    </source>
</evidence>
<evidence type="ECO:0000313" key="20">
    <source>
        <dbReference type="RefSeq" id="XP_019051974.1"/>
    </source>
</evidence>
<protein>
    <submittedName>
        <fullName evidence="20">Receptor homology region, transmembrane domain- and RING domain-containing protein 1</fullName>
    </submittedName>
</protein>
<dbReference type="SUPFAM" id="SSF52821">
    <property type="entry name" value="Rhodanese/Cell cycle control phosphatase"/>
    <property type="match status" value="1"/>
</dbReference>
<keyword evidence="8" id="KW-0653">Protein transport</keyword>
<sequence length="486" mass="53724">MKQSMLFVPKTLFGFFVFLCYELRISSAIVILRGKSFSIPFIDAPARFAVGLNRSGLCGALHLADPLDACSLLHNDLSSEQIVNVPFALIARGQCSFEDKVRNAQDAGFRAAIVYDNRDVGNLVSMIGNSEGIWVHAVFVSKAAGETLMKFARGEEGECCISPLLEETAWTVLVISLISLLVIVSVLAAFFFTRNHRGYRQGRYYQYATLSSQMLEGLPCFTFNAACPSEHCRGDTCAICLEDYRNGDSLRILPCQHEFHANCVDSWLTKWGTFCPVCKQDVIVDAMDSSEQRSILSLLNAGGCKSRGLNADRVNSCISPPFCVSVGETGRSRLLSLSYQLFSDIHKHRLLFFMDSQKSSSSADVVTVDVHAAKDLLRSGHRYLDVRTTEEFNKGHVEVENVLNIPYMLFTPEGRVKNPHFLEQVQAVCSKDGYLVVGCQSGVRSLHASTELLKADFKHVSNMGGGYADWVEKGFAVKKPAAETEL</sequence>
<dbReference type="eggNOG" id="KOG1530">
    <property type="taxonomic scope" value="Eukaryota"/>
</dbReference>
<dbReference type="KEGG" id="nnu:104590046"/>
<evidence type="ECO:0000256" key="7">
    <source>
        <dbReference type="ARBA" id="ARBA00022833"/>
    </source>
</evidence>
<evidence type="ECO:0000256" key="2">
    <source>
        <dbReference type="ARBA" id="ARBA00022554"/>
    </source>
</evidence>
<dbReference type="PANTHER" id="PTHR44542">
    <property type="entry name" value="THIOSULFATE SULFURTRANSFERASE 18"/>
    <property type="match status" value="1"/>
</dbReference>
<dbReference type="InterPro" id="IPR003137">
    <property type="entry name" value="PA_domain"/>
</dbReference>
<dbReference type="FunFam" id="3.50.30.30:FF:000020">
    <property type="entry name" value="Receptor homology region transmembrane domain-and RING domain-containing protein 2"/>
    <property type="match status" value="1"/>
</dbReference>
<evidence type="ECO:0000256" key="6">
    <source>
        <dbReference type="ARBA" id="ARBA00022771"/>
    </source>
</evidence>
<dbReference type="PANTHER" id="PTHR44542:SF12">
    <property type="entry name" value="THIOSULFATE SULFURTRANSFERASE 18"/>
    <property type="match status" value="1"/>
</dbReference>
<dbReference type="InterPro" id="IPR046450">
    <property type="entry name" value="PA_dom_sf"/>
</dbReference>
<reference evidence="20" key="1">
    <citation type="submission" date="2025-08" db="UniProtKB">
        <authorList>
            <consortium name="RefSeq"/>
        </authorList>
    </citation>
    <scope>IDENTIFICATION</scope>
</reference>
<dbReference type="Gene3D" id="3.50.30.30">
    <property type="match status" value="1"/>
</dbReference>
<dbReference type="GeneID" id="104590046"/>
<evidence type="ECO:0000256" key="15">
    <source>
        <dbReference type="PROSITE-ProRule" id="PRU00175"/>
    </source>
</evidence>
<dbReference type="Pfam" id="PF02225">
    <property type="entry name" value="PA"/>
    <property type="match status" value="1"/>
</dbReference>
<keyword evidence="12" id="KW-0325">Glycoprotein</keyword>
<accession>A0A1U8PZJ4</accession>
<evidence type="ECO:0000256" key="13">
    <source>
        <dbReference type="ARBA" id="ARBA00046288"/>
    </source>
</evidence>
<dbReference type="CDD" id="cd02123">
    <property type="entry name" value="PA_C_RZF_like"/>
    <property type="match status" value="1"/>
</dbReference>
<dbReference type="GO" id="GO:0008270">
    <property type="term" value="F:zinc ion binding"/>
    <property type="evidence" value="ECO:0007669"/>
    <property type="project" value="UniProtKB-KW"/>
</dbReference>
<dbReference type="GO" id="GO:0032586">
    <property type="term" value="C:protein storage vacuole membrane"/>
    <property type="evidence" value="ECO:0007669"/>
    <property type="project" value="UniProtKB-SubCell"/>
</dbReference>
<dbReference type="Pfam" id="PF00581">
    <property type="entry name" value="Rhodanese"/>
    <property type="match status" value="1"/>
</dbReference>
<dbReference type="Gene3D" id="3.40.250.10">
    <property type="entry name" value="Rhodanese-like domain"/>
    <property type="match status" value="1"/>
</dbReference>
<evidence type="ECO:0000259" key="18">
    <source>
        <dbReference type="PROSITE" id="PS50206"/>
    </source>
</evidence>
<dbReference type="GO" id="GO:0012505">
    <property type="term" value="C:endomembrane system"/>
    <property type="evidence" value="ECO:0007669"/>
    <property type="project" value="UniProtKB-SubCell"/>
</dbReference>
<keyword evidence="3 16" id="KW-0812">Transmembrane</keyword>
<evidence type="ECO:0000256" key="4">
    <source>
        <dbReference type="ARBA" id="ARBA00022723"/>
    </source>
</evidence>
<organism evidence="19 20">
    <name type="scientific">Nelumbo nucifera</name>
    <name type="common">Sacred lotus</name>
    <dbReference type="NCBI Taxonomy" id="4432"/>
    <lineage>
        <taxon>Eukaryota</taxon>
        <taxon>Viridiplantae</taxon>
        <taxon>Streptophyta</taxon>
        <taxon>Embryophyta</taxon>
        <taxon>Tracheophyta</taxon>
        <taxon>Spermatophyta</taxon>
        <taxon>Magnoliopsida</taxon>
        <taxon>Proteales</taxon>
        <taxon>Nelumbonaceae</taxon>
        <taxon>Nelumbo</taxon>
    </lineage>
</organism>
<gene>
    <name evidence="20" type="primary">LOC104590046</name>
</gene>
<dbReference type="FunCoup" id="A0A1U8PZJ4">
    <property type="interactions" value="3792"/>
</dbReference>
<dbReference type="SUPFAM" id="SSF57850">
    <property type="entry name" value="RING/U-box"/>
    <property type="match status" value="1"/>
</dbReference>
<dbReference type="Pfam" id="PF13639">
    <property type="entry name" value="zf-RING_2"/>
    <property type="match status" value="1"/>
</dbReference>
<evidence type="ECO:0000256" key="9">
    <source>
        <dbReference type="ARBA" id="ARBA00022989"/>
    </source>
</evidence>
<dbReference type="PROSITE" id="PS50206">
    <property type="entry name" value="RHODANESE_3"/>
    <property type="match status" value="1"/>
</dbReference>
<keyword evidence="6 15" id="KW-0863">Zinc-finger</keyword>
<keyword evidence="2" id="KW-0926">Vacuole</keyword>
<evidence type="ECO:0000256" key="3">
    <source>
        <dbReference type="ARBA" id="ARBA00022692"/>
    </source>
</evidence>
<evidence type="ECO:0000256" key="5">
    <source>
        <dbReference type="ARBA" id="ARBA00022729"/>
    </source>
</evidence>
<keyword evidence="20" id="KW-0675">Receptor</keyword>
<dbReference type="SMART" id="SM00184">
    <property type="entry name" value="RING"/>
    <property type="match status" value="1"/>
</dbReference>
<keyword evidence="9 16" id="KW-1133">Transmembrane helix</keyword>
<dbReference type="OrthoDB" id="8062037at2759"/>
<feature type="domain" description="RING-type" evidence="17">
    <location>
        <begin position="237"/>
        <end position="279"/>
    </location>
</feature>
<keyword evidence="4" id="KW-0479">Metal-binding</keyword>
<evidence type="ECO:0000256" key="12">
    <source>
        <dbReference type="ARBA" id="ARBA00023180"/>
    </source>
</evidence>
<dbReference type="InterPro" id="IPR001841">
    <property type="entry name" value="Znf_RING"/>
</dbReference>
<keyword evidence="7" id="KW-0862">Zinc</keyword>
<keyword evidence="19" id="KW-1185">Reference proteome</keyword>
<dbReference type="GO" id="GO:0003824">
    <property type="term" value="F:catalytic activity"/>
    <property type="evidence" value="ECO:0007669"/>
    <property type="project" value="InterPro"/>
</dbReference>
<dbReference type="eggNOG" id="KOG4628">
    <property type="taxonomic scope" value="Eukaryota"/>
</dbReference>
<dbReference type="OMA" id="CYELRIS"/>
<comment type="subcellular location">
    <subcellularLocation>
        <location evidence="13">Endomembrane system</location>
        <topology evidence="13">Single-pass type I membrane protein</topology>
    </subcellularLocation>
    <subcellularLocation>
        <location evidence="14">Protein storage vacuole membrane</location>
    </subcellularLocation>
</comment>
<dbReference type="Gene3D" id="3.30.40.10">
    <property type="entry name" value="Zinc/RING finger domain, C3HC4 (zinc finger)"/>
    <property type="match status" value="1"/>
</dbReference>
<evidence type="ECO:0000256" key="11">
    <source>
        <dbReference type="ARBA" id="ARBA00023157"/>
    </source>
</evidence>
<dbReference type="InterPro" id="IPR036873">
    <property type="entry name" value="Rhodanese-like_dom_sf"/>
</dbReference>
<name>A0A1U8PZJ4_NELNU</name>
<dbReference type="InParanoid" id="A0A1U8PZJ4"/>
<evidence type="ECO:0000256" key="10">
    <source>
        <dbReference type="ARBA" id="ARBA00023136"/>
    </source>
</evidence>
<evidence type="ECO:0000256" key="1">
    <source>
        <dbReference type="ARBA" id="ARBA00022448"/>
    </source>
</evidence>
<dbReference type="STRING" id="4432.A0A1U8PZJ4"/>
<dbReference type="FunFam" id="3.30.40.10:FF:000388">
    <property type="entry name" value="Putative RING zinc finger domain superfamily protein"/>
    <property type="match status" value="1"/>
</dbReference>
<dbReference type="AlphaFoldDB" id="A0A1U8PZJ4"/>
<keyword evidence="1" id="KW-0813">Transport</keyword>
<dbReference type="InterPro" id="IPR044684">
    <property type="entry name" value="STR17/STR18/HARC1-like"/>
</dbReference>
<dbReference type="SMART" id="SM00450">
    <property type="entry name" value="RHOD"/>
    <property type="match status" value="1"/>
</dbReference>
<dbReference type="GO" id="GO:0015031">
    <property type="term" value="P:protein transport"/>
    <property type="evidence" value="ECO:0007669"/>
    <property type="project" value="UniProtKB-KW"/>
</dbReference>